<protein>
    <submittedName>
        <fullName evidence="2">Uncharacterized protein</fullName>
    </submittedName>
</protein>
<proteinExistence type="predicted"/>
<keyword evidence="1" id="KW-0812">Transmembrane</keyword>
<keyword evidence="3" id="KW-1185">Reference proteome</keyword>
<feature type="transmembrane region" description="Helical" evidence="1">
    <location>
        <begin position="38"/>
        <end position="56"/>
    </location>
</feature>
<dbReference type="Proteomes" id="UP001362999">
    <property type="component" value="Unassembled WGS sequence"/>
</dbReference>
<feature type="non-terminal residue" evidence="2">
    <location>
        <position position="197"/>
    </location>
</feature>
<name>A0AAW0DP22_9AGAR</name>
<feature type="transmembrane region" description="Helical" evidence="1">
    <location>
        <begin position="7"/>
        <end position="26"/>
    </location>
</feature>
<evidence type="ECO:0000313" key="2">
    <source>
        <dbReference type="EMBL" id="KAK7053697.1"/>
    </source>
</evidence>
<keyword evidence="1" id="KW-0472">Membrane</keyword>
<dbReference type="EMBL" id="JAWWNJ010000006">
    <property type="protein sequence ID" value="KAK7053697.1"/>
    <property type="molecule type" value="Genomic_DNA"/>
</dbReference>
<organism evidence="2 3">
    <name type="scientific">Favolaschia claudopus</name>
    <dbReference type="NCBI Taxonomy" id="2862362"/>
    <lineage>
        <taxon>Eukaryota</taxon>
        <taxon>Fungi</taxon>
        <taxon>Dikarya</taxon>
        <taxon>Basidiomycota</taxon>
        <taxon>Agaricomycotina</taxon>
        <taxon>Agaricomycetes</taxon>
        <taxon>Agaricomycetidae</taxon>
        <taxon>Agaricales</taxon>
        <taxon>Marasmiineae</taxon>
        <taxon>Mycenaceae</taxon>
        <taxon>Favolaschia</taxon>
    </lineage>
</organism>
<accession>A0AAW0DP22</accession>
<evidence type="ECO:0000256" key="1">
    <source>
        <dbReference type="SAM" id="Phobius"/>
    </source>
</evidence>
<comment type="caution">
    <text evidence="2">The sequence shown here is derived from an EMBL/GenBank/DDBJ whole genome shotgun (WGS) entry which is preliminary data.</text>
</comment>
<reference evidence="2 3" key="1">
    <citation type="journal article" date="2024" name="J Genomics">
        <title>Draft genome sequencing and assembly of Favolaschia claudopus CIRM-BRFM 2984 isolated from oak limbs.</title>
        <authorList>
            <person name="Navarro D."/>
            <person name="Drula E."/>
            <person name="Chaduli D."/>
            <person name="Cazenave R."/>
            <person name="Ahrendt S."/>
            <person name="Wang J."/>
            <person name="Lipzen A."/>
            <person name="Daum C."/>
            <person name="Barry K."/>
            <person name="Grigoriev I.V."/>
            <person name="Favel A."/>
            <person name="Rosso M.N."/>
            <person name="Martin F."/>
        </authorList>
    </citation>
    <scope>NUCLEOTIDE SEQUENCE [LARGE SCALE GENOMIC DNA]</scope>
    <source>
        <strain evidence="2 3">CIRM-BRFM 2984</strain>
    </source>
</reference>
<sequence>MFNVAQYALVRGGGILLVAWILLYSPAGLRTRSILMQAHAWTLLSLYAAFCAVYVFRQYSNIRARRPLSSAFSHTYSDGTRRTRTAIHATQDSYSARDNSRALRRSHGSWFCRLGVYNSHDRPGFETESLLLSHALGITISLAIFCARCSHSSWKMESGNLWHSRCVPSSVQDSGCMAVFWRCGWDGHSIPRRLRSP</sequence>
<keyword evidence="1" id="KW-1133">Transmembrane helix</keyword>
<gene>
    <name evidence="2" type="ORF">R3P38DRAFT_3576864</name>
</gene>
<evidence type="ECO:0000313" key="3">
    <source>
        <dbReference type="Proteomes" id="UP001362999"/>
    </source>
</evidence>
<dbReference type="AlphaFoldDB" id="A0AAW0DP22"/>